<dbReference type="RefSeq" id="WP_194367260.1">
    <property type="nucleotide sequence ID" value="NZ_CP054493.1"/>
</dbReference>
<evidence type="ECO:0000313" key="2">
    <source>
        <dbReference type="EMBL" id="QOY55218.1"/>
    </source>
</evidence>
<feature type="signal peptide" evidence="1">
    <location>
        <begin position="1"/>
        <end position="17"/>
    </location>
</feature>
<gene>
    <name evidence="2" type="ORF">HUE87_02990</name>
</gene>
<protein>
    <recommendedName>
        <fullName evidence="4">Outer membrane protein beta-barrel domain-containing protein</fullName>
    </recommendedName>
</protein>
<name>A0A7S7M2A3_9BACT</name>
<sequence>MFKKLNLIVASAVSVFAMNSAEINVNNSDLELNVKFDMGQFNENVEPATIFLGAKYLNGDEGHSDSRNIDDYGELNFLMMKDVSDDLKLGLGFKLNHIKNFTSVPLGAEVSYKLPGTTVVPLYVGGSLYYASEVLCMENADSFLEYRVNIDAEVIENGRVTLGYRSLDTNYKIRDVEYNKSVYIGFKFFF</sequence>
<dbReference type="EMBL" id="CP054493">
    <property type="protein sequence ID" value="QOY55218.1"/>
    <property type="molecule type" value="Genomic_DNA"/>
</dbReference>
<dbReference type="Proteomes" id="UP000593836">
    <property type="component" value="Chromosome"/>
</dbReference>
<dbReference type="KEGG" id="smas:HUE87_02990"/>
<reference evidence="2 3" key="1">
    <citation type="submission" date="2020-05" db="EMBL/GenBank/DDBJ databases">
        <title>Sulfurimonas marisnigri, sp. nov., and Sulfurimonas baltica, sp. nov., manganese oxide reducing chemolithoautotrophs of the class Epsilonproteobacteria isolated from the pelagic redoxclines of the Black and Baltic Seas and emended description of the genus Sulfurimonas.</title>
        <authorList>
            <person name="Henkel J.V."/>
            <person name="Laudan C."/>
            <person name="Werner J."/>
            <person name="Neu T."/>
            <person name="Plewe S."/>
            <person name="Sproer C."/>
            <person name="Bunk B."/>
            <person name="Schulz-Vogt H.N."/>
        </authorList>
    </citation>
    <scope>NUCLEOTIDE SEQUENCE [LARGE SCALE GENOMIC DNA]</scope>
    <source>
        <strain evidence="2 3">SoZ1</strain>
    </source>
</reference>
<accession>A0A7S7M2A3</accession>
<keyword evidence="3" id="KW-1185">Reference proteome</keyword>
<dbReference type="AlphaFoldDB" id="A0A7S7M2A3"/>
<evidence type="ECO:0000313" key="3">
    <source>
        <dbReference type="Proteomes" id="UP000593836"/>
    </source>
</evidence>
<evidence type="ECO:0008006" key="4">
    <source>
        <dbReference type="Google" id="ProtNLM"/>
    </source>
</evidence>
<evidence type="ECO:0000256" key="1">
    <source>
        <dbReference type="SAM" id="SignalP"/>
    </source>
</evidence>
<keyword evidence="1" id="KW-0732">Signal</keyword>
<proteinExistence type="predicted"/>
<organism evidence="2 3">
    <name type="scientific">Candidatus Sulfurimonas marisnigri</name>
    <dbReference type="NCBI Taxonomy" id="2740405"/>
    <lineage>
        <taxon>Bacteria</taxon>
        <taxon>Pseudomonadati</taxon>
        <taxon>Campylobacterota</taxon>
        <taxon>Epsilonproteobacteria</taxon>
        <taxon>Campylobacterales</taxon>
        <taxon>Sulfurimonadaceae</taxon>
        <taxon>Sulfurimonas</taxon>
    </lineage>
</organism>
<feature type="chain" id="PRO_5032952185" description="Outer membrane protein beta-barrel domain-containing protein" evidence="1">
    <location>
        <begin position="18"/>
        <end position="190"/>
    </location>
</feature>